<name>A0AAD7F1A6_9AGAR</name>
<reference evidence="1" key="1">
    <citation type="submission" date="2023-03" db="EMBL/GenBank/DDBJ databases">
        <title>Massive genome expansion in bonnet fungi (Mycena s.s.) driven by repeated elements and novel gene families across ecological guilds.</title>
        <authorList>
            <consortium name="Lawrence Berkeley National Laboratory"/>
            <person name="Harder C.B."/>
            <person name="Miyauchi S."/>
            <person name="Viragh M."/>
            <person name="Kuo A."/>
            <person name="Thoen E."/>
            <person name="Andreopoulos B."/>
            <person name="Lu D."/>
            <person name="Skrede I."/>
            <person name="Drula E."/>
            <person name="Henrissat B."/>
            <person name="Morin E."/>
            <person name="Kohler A."/>
            <person name="Barry K."/>
            <person name="LaButti K."/>
            <person name="Morin E."/>
            <person name="Salamov A."/>
            <person name="Lipzen A."/>
            <person name="Mereny Z."/>
            <person name="Hegedus B."/>
            <person name="Baldrian P."/>
            <person name="Stursova M."/>
            <person name="Weitz H."/>
            <person name="Taylor A."/>
            <person name="Grigoriev I.V."/>
            <person name="Nagy L.G."/>
            <person name="Martin F."/>
            <person name="Kauserud H."/>
        </authorList>
    </citation>
    <scope>NUCLEOTIDE SEQUENCE</scope>
    <source>
        <strain evidence="1">CBHHK002</strain>
    </source>
</reference>
<gene>
    <name evidence="1" type="ORF">DFH08DRAFT_799780</name>
</gene>
<keyword evidence="2" id="KW-1185">Reference proteome</keyword>
<comment type="caution">
    <text evidence="1">The sequence shown here is derived from an EMBL/GenBank/DDBJ whole genome shotgun (WGS) entry which is preliminary data.</text>
</comment>
<organism evidence="1 2">
    <name type="scientific">Mycena albidolilacea</name>
    <dbReference type="NCBI Taxonomy" id="1033008"/>
    <lineage>
        <taxon>Eukaryota</taxon>
        <taxon>Fungi</taxon>
        <taxon>Dikarya</taxon>
        <taxon>Basidiomycota</taxon>
        <taxon>Agaricomycotina</taxon>
        <taxon>Agaricomycetes</taxon>
        <taxon>Agaricomycetidae</taxon>
        <taxon>Agaricales</taxon>
        <taxon>Marasmiineae</taxon>
        <taxon>Mycenaceae</taxon>
        <taxon>Mycena</taxon>
    </lineage>
</organism>
<sequence>MRSCIPRVDAALRSPQVDELQDYPLPFESLRLSGSPVVTTSPGGLGGMDSLFLVDSAASWNESDLATHSWRILAIFLSNSTEFHRNRPGLLGVVHYSYFKLLLPKAPRHSELHLYQAFAPPTLLTAAPGSQAQCITPA</sequence>
<dbReference type="AlphaFoldDB" id="A0AAD7F1A6"/>
<dbReference type="EMBL" id="JARIHO010000004">
    <property type="protein sequence ID" value="KAJ7362758.1"/>
    <property type="molecule type" value="Genomic_DNA"/>
</dbReference>
<protein>
    <submittedName>
        <fullName evidence="1">Uncharacterized protein</fullName>
    </submittedName>
</protein>
<evidence type="ECO:0000313" key="1">
    <source>
        <dbReference type="EMBL" id="KAJ7362758.1"/>
    </source>
</evidence>
<dbReference type="Proteomes" id="UP001218218">
    <property type="component" value="Unassembled WGS sequence"/>
</dbReference>
<accession>A0AAD7F1A6</accession>
<evidence type="ECO:0000313" key="2">
    <source>
        <dbReference type="Proteomes" id="UP001218218"/>
    </source>
</evidence>
<proteinExistence type="predicted"/>